<name>A0AAN8WP09_HALRR</name>
<evidence type="ECO:0000256" key="10">
    <source>
        <dbReference type="ARBA" id="ARBA00023140"/>
    </source>
</evidence>
<dbReference type="Pfam" id="PF22924">
    <property type="entry name" value="ACOX_C_alpha1"/>
    <property type="match status" value="1"/>
</dbReference>
<dbReference type="PANTHER" id="PTHR10909">
    <property type="entry name" value="ELECTRON TRANSPORT OXIDOREDUCTASE"/>
    <property type="match status" value="1"/>
</dbReference>
<evidence type="ECO:0000313" key="12">
    <source>
        <dbReference type="EMBL" id="KAK7069627.1"/>
    </source>
</evidence>
<keyword evidence="13" id="KW-1185">Reference proteome</keyword>
<dbReference type="FunFam" id="1.20.140.10:FF:000005">
    <property type="entry name" value="Acyl-coenzyme A oxidase"/>
    <property type="match status" value="1"/>
</dbReference>
<comment type="subcellular location">
    <subcellularLocation>
        <location evidence="2">Peroxisome</location>
    </subcellularLocation>
</comment>
<dbReference type="Gene3D" id="1.20.140.10">
    <property type="entry name" value="Butyryl-CoA Dehydrogenase, subunit A, domain 3"/>
    <property type="match status" value="1"/>
</dbReference>
<comment type="caution">
    <text evidence="12">The sequence shown here is derived from an EMBL/GenBank/DDBJ whole genome shotgun (WGS) entry which is preliminary data.</text>
</comment>
<evidence type="ECO:0000256" key="6">
    <source>
        <dbReference type="ARBA" id="ARBA00022827"/>
    </source>
</evidence>
<evidence type="ECO:0000256" key="5">
    <source>
        <dbReference type="ARBA" id="ARBA00022630"/>
    </source>
</evidence>
<dbReference type="EMBL" id="JAXCGZ010016019">
    <property type="protein sequence ID" value="KAK7069627.1"/>
    <property type="molecule type" value="Genomic_DNA"/>
</dbReference>
<keyword evidence="8" id="KW-0560">Oxidoreductase</keyword>
<keyword evidence="7" id="KW-0276">Fatty acid metabolism</keyword>
<dbReference type="InterPro" id="IPR036250">
    <property type="entry name" value="AcylCo_DH-like_C"/>
</dbReference>
<dbReference type="GO" id="GO:0033540">
    <property type="term" value="P:fatty acid beta-oxidation using acyl-CoA oxidase"/>
    <property type="evidence" value="ECO:0007669"/>
    <property type="project" value="TreeGrafter"/>
</dbReference>
<evidence type="ECO:0000256" key="8">
    <source>
        <dbReference type="ARBA" id="ARBA00023002"/>
    </source>
</evidence>
<organism evidence="12 13">
    <name type="scientific">Halocaridina rubra</name>
    <name type="common">Hawaiian red shrimp</name>
    <dbReference type="NCBI Taxonomy" id="373956"/>
    <lineage>
        <taxon>Eukaryota</taxon>
        <taxon>Metazoa</taxon>
        <taxon>Ecdysozoa</taxon>
        <taxon>Arthropoda</taxon>
        <taxon>Crustacea</taxon>
        <taxon>Multicrustacea</taxon>
        <taxon>Malacostraca</taxon>
        <taxon>Eumalacostraca</taxon>
        <taxon>Eucarida</taxon>
        <taxon>Decapoda</taxon>
        <taxon>Pleocyemata</taxon>
        <taxon>Caridea</taxon>
        <taxon>Atyoidea</taxon>
        <taxon>Atyidae</taxon>
        <taxon>Halocaridina</taxon>
    </lineage>
</organism>
<keyword evidence="6" id="KW-0274">FAD</keyword>
<dbReference type="GO" id="GO:0055088">
    <property type="term" value="P:lipid homeostasis"/>
    <property type="evidence" value="ECO:0007669"/>
    <property type="project" value="TreeGrafter"/>
</dbReference>
<evidence type="ECO:0000256" key="7">
    <source>
        <dbReference type="ARBA" id="ARBA00022832"/>
    </source>
</evidence>
<dbReference type="InterPro" id="IPR012258">
    <property type="entry name" value="Acyl-CoA_oxidase"/>
</dbReference>
<comment type="pathway">
    <text evidence="3">Lipid metabolism; peroxisomal fatty acid beta-oxidation.</text>
</comment>
<evidence type="ECO:0000256" key="9">
    <source>
        <dbReference type="ARBA" id="ARBA00023098"/>
    </source>
</evidence>
<comment type="similarity">
    <text evidence="4">Belongs to the acyl-CoA oxidase family.</text>
</comment>
<evidence type="ECO:0000259" key="11">
    <source>
        <dbReference type="Pfam" id="PF22924"/>
    </source>
</evidence>
<dbReference type="AlphaFoldDB" id="A0AAN8WP09"/>
<dbReference type="PANTHER" id="PTHR10909:SF250">
    <property type="entry name" value="PEROXISOMAL ACYL-COENZYME A OXIDASE 1"/>
    <property type="match status" value="1"/>
</dbReference>
<keyword evidence="10" id="KW-0576">Peroxisome</keyword>
<dbReference type="InterPro" id="IPR055060">
    <property type="entry name" value="ACOX_C_alpha1"/>
</dbReference>
<dbReference type="GO" id="GO:0071949">
    <property type="term" value="F:FAD binding"/>
    <property type="evidence" value="ECO:0007669"/>
    <property type="project" value="InterPro"/>
</dbReference>
<proteinExistence type="inferred from homology"/>
<keyword evidence="5" id="KW-0285">Flavoprotein</keyword>
<dbReference type="GO" id="GO:0005504">
    <property type="term" value="F:fatty acid binding"/>
    <property type="evidence" value="ECO:0007669"/>
    <property type="project" value="TreeGrafter"/>
</dbReference>
<dbReference type="GO" id="GO:0005777">
    <property type="term" value="C:peroxisome"/>
    <property type="evidence" value="ECO:0007669"/>
    <property type="project" value="UniProtKB-SubCell"/>
</dbReference>
<keyword evidence="9" id="KW-0443">Lipid metabolism</keyword>
<evidence type="ECO:0000313" key="13">
    <source>
        <dbReference type="Proteomes" id="UP001381693"/>
    </source>
</evidence>
<evidence type="ECO:0000256" key="4">
    <source>
        <dbReference type="ARBA" id="ARBA00006288"/>
    </source>
</evidence>
<feature type="non-terminal residue" evidence="12">
    <location>
        <position position="218"/>
    </location>
</feature>
<feature type="domain" description="Acyl-CoA oxidase C-alpha1" evidence="11">
    <location>
        <begin position="22"/>
        <end position="183"/>
    </location>
</feature>
<protein>
    <submittedName>
        <fullName evidence="12">Acyl-coenzyme A oxidase (Acyl-CoA oxidase)</fullName>
    </submittedName>
</protein>
<gene>
    <name evidence="12" type="primary">ACOX2_13</name>
    <name evidence="12" type="ORF">SK128_022784</name>
</gene>
<sequence>MKHSQVLQDGTYNPPLHGKLAYISMVNVRVSLVAGCCALLKKAVTIATRYSAVRHQSELIPGAPEPQILDYLTQQYKLIPHIASVFALHFASHSLSNLYAIALARLDEGEVDMLPELHAMSCGVKVIGGIDATEGIEICRLACGGHGYLCSAGFTRFYGAATSIITAEGESTVLWLQVARYLVKSYRAASNGDNLVGSVTYLSSVRQNDGRTLNLTSN</sequence>
<dbReference type="SUPFAM" id="SSF47203">
    <property type="entry name" value="Acyl-CoA dehydrogenase C-terminal domain-like"/>
    <property type="match status" value="1"/>
</dbReference>
<accession>A0AAN8WP09</accession>
<evidence type="ECO:0000256" key="1">
    <source>
        <dbReference type="ARBA" id="ARBA00001974"/>
    </source>
</evidence>
<evidence type="ECO:0000256" key="3">
    <source>
        <dbReference type="ARBA" id="ARBA00004846"/>
    </source>
</evidence>
<dbReference type="GO" id="GO:0003997">
    <property type="term" value="F:acyl-CoA oxidase activity"/>
    <property type="evidence" value="ECO:0007669"/>
    <property type="project" value="InterPro"/>
</dbReference>
<dbReference type="Proteomes" id="UP001381693">
    <property type="component" value="Unassembled WGS sequence"/>
</dbReference>
<reference evidence="12 13" key="1">
    <citation type="submission" date="2023-11" db="EMBL/GenBank/DDBJ databases">
        <title>Halocaridina rubra genome assembly.</title>
        <authorList>
            <person name="Smith C."/>
        </authorList>
    </citation>
    <scope>NUCLEOTIDE SEQUENCE [LARGE SCALE GENOMIC DNA]</scope>
    <source>
        <strain evidence="12">EP-1</strain>
        <tissue evidence="12">Whole</tissue>
    </source>
</reference>
<evidence type="ECO:0000256" key="2">
    <source>
        <dbReference type="ARBA" id="ARBA00004275"/>
    </source>
</evidence>
<comment type="cofactor">
    <cofactor evidence="1">
        <name>FAD</name>
        <dbReference type="ChEBI" id="CHEBI:57692"/>
    </cofactor>
</comment>